<dbReference type="PANTHER" id="PTHR34580:SF1">
    <property type="entry name" value="PROTEIN PAFC"/>
    <property type="match status" value="1"/>
</dbReference>
<dbReference type="AlphaFoldDB" id="A0A0H3FAH4"/>
<keyword evidence="6" id="KW-1185">Reference proteome</keyword>
<proteinExistence type="predicted"/>
<dbReference type="Pfam" id="PF13280">
    <property type="entry name" value="WYL"/>
    <property type="match status" value="1"/>
</dbReference>
<dbReference type="InterPro" id="IPR026881">
    <property type="entry name" value="WYL_dom"/>
</dbReference>
<dbReference type="EMBL" id="CP002505">
    <property type="protein sequence ID" value="ADW74003.1"/>
    <property type="molecule type" value="Genomic_DNA"/>
</dbReference>
<reference evidence="5" key="1">
    <citation type="submission" date="2011-01" db="EMBL/GenBank/DDBJ databases">
        <title>Complete sequence of chromosome of Rahnella sp. Y9602.</title>
        <authorList>
            <consortium name="US DOE Joint Genome Institute"/>
            <person name="Lucas S."/>
            <person name="Copeland A."/>
            <person name="Lapidus A."/>
            <person name="Cheng J.-F."/>
            <person name="Goodwin L."/>
            <person name="Pitluck S."/>
            <person name="Lu M."/>
            <person name="Detter J.C."/>
            <person name="Han C."/>
            <person name="Tapia R."/>
            <person name="Land M."/>
            <person name="Hauser L."/>
            <person name="Kyrpides N."/>
            <person name="Ivanova N."/>
            <person name="Ovchinnikova G."/>
            <person name="Pagani I."/>
            <person name="Sobecky P.A."/>
            <person name="Martinez R.J."/>
            <person name="Woyke T."/>
        </authorList>
    </citation>
    <scope>NUCLEOTIDE SEQUENCE [LARGE SCALE GENOMIC DNA]</scope>
    <source>
        <strain evidence="5">Y9602</strain>
    </source>
</reference>
<dbReference type="Pfam" id="PF25583">
    <property type="entry name" value="WCX"/>
    <property type="match status" value="1"/>
</dbReference>
<evidence type="ECO:0000313" key="4">
    <source>
        <dbReference type="EMBL" id="MFD3224343.1"/>
    </source>
</evidence>
<feature type="domain" description="WCX" evidence="2">
    <location>
        <begin position="215"/>
        <end position="290"/>
    </location>
</feature>
<dbReference type="Gene3D" id="1.10.10.10">
    <property type="entry name" value="Winged helix-like DNA-binding domain superfamily/Winged helix DNA-binding domain"/>
    <property type="match status" value="1"/>
</dbReference>
<organism evidence="3 5">
    <name type="scientific">Rahnella sp. (strain Y9602)</name>
    <dbReference type="NCBI Taxonomy" id="2703885"/>
    <lineage>
        <taxon>Bacteria</taxon>
        <taxon>Pseudomonadati</taxon>
        <taxon>Pseudomonadota</taxon>
        <taxon>Gammaproteobacteria</taxon>
        <taxon>Enterobacterales</taxon>
        <taxon>Yersiniaceae</taxon>
        <taxon>Rahnella</taxon>
    </lineage>
</organism>
<name>A0A0H3FAH4_RAHSY</name>
<dbReference type="Proteomes" id="UP000007257">
    <property type="component" value="Chromosome"/>
</dbReference>
<dbReference type="InterPro" id="IPR051534">
    <property type="entry name" value="CBASS_pafABC_assoc_protein"/>
</dbReference>
<dbReference type="eggNOG" id="COG2378">
    <property type="taxonomic scope" value="Bacteria"/>
</dbReference>
<dbReference type="Proteomes" id="UP001598201">
    <property type="component" value="Unassembled WGS sequence"/>
</dbReference>
<evidence type="ECO:0000259" key="1">
    <source>
        <dbReference type="Pfam" id="PF13280"/>
    </source>
</evidence>
<evidence type="ECO:0000259" key="2">
    <source>
        <dbReference type="Pfam" id="PF25583"/>
    </source>
</evidence>
<dbReference type="InterPro" id="IPR057727">
    <property type="entry name" value="WCX_dom"/>
</dbReference>
<dbReference type="GeneID" id="95416978"/>
<dbReference type="PANTHER" id="PTHR34580">
    <property type="match status" value="1"/>
</dbReference>
<dbReference type="OrthoDB" id="6521217at2"/>
<dbReference type="RefSeq" id="WP_013575703.1">
    <property type="nucleotide sequence ID" value="NC_015061.1"/>
</dbReference>
<accession>A0A0H3FAH4</accession>
<dbReference type="EMBL" id="JBHUCJ010000026">
    <property type="protein sequence ID" value="MFD3224343.1"/>
    <property type="molecule type" value="Genomic_DNA"/>
</dbReference>
<dbReference type="KEGG" id="rah:Rahaq_2396"/>
<reference evidence="3 5" key="2">
    <citation type="journal article" date="2012" name="J. Bacteriol.">
        <title>Complete Genome Sequence of Rahnella sp. Strain Y9602, a Gammaproteobacterium Isolate from Metal- and Radionuclide-Contaminated Soil.</title>
        <authorList>
            <person name="Martinez R.J."/>
            <person name="Bruce D."/>
            <person name="Detter C."/>
            <person name="Goodwin L.A."/>
            <person name="Han J."/>
            <person name="Han C.S."/>
            <person name="Held B."/>
            <person name="Land M.L."/>
            <person name="Mikhailova N."/>
            <person name="Nolan M."/>
            <person name="Pennacchio L."/>
            <person name="Pitluck S."/>
            <person name="Tapia R."/>
            <person name="Woyke T."/>
            <person name="Sobecky P.A."/>
        </authorList>
    </citation>
    <scope>NUCLEOTIDE SEQUENCE [LARGE SCALE GENOMIC DNA]</scope>
    <source>
        <strain evidence="3 5">Y9602</strain>
    </source>
</reference>
<evidence type="ECO:0000313" key="3">
    <source>
        <dbReference type="EMBL" id="ADW74003.1"/>
    </source>
</evidence>
<dbReference type="InterPro" id="IPR036388">
    <property type="entry name" value="WH-like_DNA-bd_sf"/>
</dbReference>
<protein>
    <submittedName>
        <fullName evidence="4">Helix-turn-helix transcriptional regulator</fullName>
    </submittedName>
    <submittedName>
        <fullName evidence="3">Regulatory protein, DeoR</fullName>
    </submittedName>
</protein>
<dbReference type="PROSITE" id="PS52050">
    <property type="entry name" value="WYL"/>
    <property type="match status" value="1"/>
</dbReference>
<evidence type="ECO:0000313" key="5">
    <source>
        <dbReference type="Proteomes" id="UP000007257"/>
    </source>
</evidence>
<sequence>MARRVKCRSAERLVDILTELHLNGVVKRNSLMEKFSITERTVYRDLNALSTVIEHCGEGEYRLSSALQSTQTENLHHSLAKFLQADSYFPERGSDFWQYLDARLNEKHISIQNASPEHTLKADLRRHFPAIEKAIRQRNLCKLTYKGKDRELHPYRLINQHNIWYLQATDKGKLKSFSLSQIEWLDIKKETFIPDITVMALLESSQDPWISREGFDVKLHVKGRHAHYFKRRDLLPEQKMLQDDGNGVVVSCRAAHENQILPLILFWLPEIEILEPFWLRDALFRLLKGYLSSAEKSLLPAEAK</sequence>
<gene>
    <name evidence="3" type="ordered locus">Rahaq_2396</name>
    <name evidence="4" type="ORF">ACFPK4_12425</name>
</gene>
<dbReference type="HOGENOM" id="CLU_041141_10_0_6"/>
<feature type="domain" description="WYL" evidence="1">
    <location>
        <begin position="127"/>
        <end position="183"/>
    </location>
</feature>
<evidence type="ECO:0000313" key="6">
    <source>
        <dbReference type="Proteomes" id="UP001598201"/>
    </source>
</evidence>
<reference evidence="4 6" key="3">
    <citation type="submission" date="2024-09" db="EMBL/GenBank/DDBJ databases">
        <title>Genomes of Rahnella.</title>
        <authorList>
            <person name="Mnguni F.C."/>
            <person name="Shin G.Y."/>
            <person name="Coutinho T."/>
        </authorList>
    </citation>
    <scope>NUCLEOTIDE SEQUENCE [LARGE SCALE GENOMIC DNA]</scope>
    <source>
        <strain evidence="4 6">20WA0057</strain>
    </source>
</reference>